<keyword evidence="3" id="KW-1185">Reference proteome</keyword>
<evidence type="ECO:0000313" key="2">
    <source>
        <dbReference type="EMBL" id="EJD32458.1"/>
    </source>
</evidence>
<dbReference type="OrthoDB" id="2909959at2759"/>
<evidence type="ECO:0000256" key="1">
    <source>
        <dbReference type="SAM" id="Phobius"/>
    </source>
</evidence>
<dbReference type="Proteomes" id="UP000006514">
    <property type="component" value="Unassembled WGS sequence"/>
</dbReference>
<keyword evidence="1" id="KW-1133">Transmembrane helix</keyword>
<dbReference type="KEGG" id="adl:AURDEDRAFT_178468"/>
<dbReference type="EMBL" id="JH688954">
    <property type="protein sequence ID" value="EJD32458.1"/>
    <property type="molecule type" value="Genomic_DNA"/>
</dbReference>
<feature type="transmembrane region" description="Helical" evidence="1">
    <location>
        <begin position="559"/>
        <end position="580"/>
    </location>
</feature>
<dbReference type="AlphaFoldDB" id="J0WJL9"/>
<protein>
    <submittedName>
        <fullName evidence="2">Uncharacterized protein</fullName>
    </submittedName>
</protein>
<organism evidence="2 3">
    <name type="scientific">Auricularia subglabra (strain TFB-10046 / SS5)</name>
    <name type="common">White-rot fungus</name>
    <name type="synonym">Auricularia delicata (strain TFB10046)</name>
    <dbReference type="NCBI Taxonomy" id="717982"/>
    <lineage>
        <taxon>Eukaryota</taxon>
        <taxon>Fungi</taxon>
        <taxon>Dikarya</taxon>
        <taxon>Basidiomycota</taxon>
        <taxon>Agaricomycotina</taxon>
        <taxon>Agaricomycetes</taxon>
        <taxon>Auriculariales</taxon>
        <taxon>Auriculariaceae</taxon>
        <taxon>Auricularia</taxon>
    </lineage>
</organism>
<keyword evidence="1" id="KW-0812">Transmembrane</keyword>
<dbReference type="InParanoid" id="J0WJL9"/>
<keyword evidence="1" id="KW-0472">Membrane</keyword>
<accession>J0WJL9</accession>
<proteinExistence type="predicted"/>
<name>J0WJL9_AURST</name>
<dbReference type="SUPFAM" id="SSF52047">
    <property type="entry name" value="RNI-like"/>
    <property type="match status" value="1"/>
</dbReference>
<feature type="transmembrane region" description="Helical" evidence="1">
    <location>
        <begin position="592"/>
        <end position="617"/>
    </location>
</feature>
<gene>
    <name evidence="2" type="ORF">AURDEDRAFT_178468</name>
</gene>
<evidence type="ECO:0000313" key="3">
    <source>
        <dbReference type="Proteomes" id="UP000006514"/>
    </source>
</evidence>
<reference evidence="3" key="1">
    <citation type="journal article" date="2012" name="Science">
        <title>The Paleozoic origin of enzymatic lignin decomposition reconstructed from 31 fungal genomes.</title>
        <authorList>
            <person name="Floudas D."/>
            <person name="Binder M."/>
            <person name="Riley R."/>
            <person name="Barry K."/>
            <person name="Blanchette R.A."/>
            <person name="Henrissat B."/>
            <person name="Martinez A.T."/>
            <person name="Otillar R."/>
            <person name="Spatafora J.W."/>
            <person name="Yadav J.S."/>
            <person name="Aerts A."/>
            <person name="Benoit I."/>
            <person name="Boyd A."/>
            <person name="Carlson A."/>
            <person name="Copeland A."/>
            <person name="Coutinho P.M."/>
            <person name="de Vries R.P."/>
            <person name="Ferreira P."/>
            <person name="Findley K."/>
            <person name="Foster B."/>
            <person name="Gaskell J."/>
            <person name="Glotzer D."/>
            <person name="Gorecki P."/>
            <person name="Heitman J."/>
            <person name="Hesse C."/>
            <person name="Hori C."/>
            <person name="Igarashi K."/>
            <person name="Jurgens J.A."/>
            <person name="Kallen N."/>
            <person name="Kersten P."/>
            <person name="Kohler A."/>
            <person name="Kuees U."/>
            <person name="Kumar T.K.A."/>
            <person name="Kuo A."/>
            <person name="LaButti K."/>
            <person name="Larrondo L.F."/>
            <person name="Lindquist E."/>
            <person name="Ling A."/>
            <person name="Lombard V."/>
            <person name="Lucas S."/>
            <person name="Lundell T."/>
            <person name="Martin R."/>
            <person name="McLaughlin D.J."/>
            <person name="Morgenstern I."/>
            <person name="Morin E."/>
            <person name="Murat C."/>
            <person name="Nagy L.G."/>
            <person name="Nolan M."/>
            <person name="Ohm R.A."/>
            <person name="Patyshakuliyeva A."/>
            <person name="Rokas A."/>
            <person name="Ruiz-Duenas F.J."/>
            <person name="Sabat G."/>
            <person name="Salamov A."/>
            <person name="Samejima M."/>
            <person name="Schmutz J."/>
            <person name="Slot J.C."/>
            <person name="St John F."/>
            <person name="Stenlid J."/>
            <person name="Sun H."/>
            <person name="Sun S."/>
            <person name="Syed K."/>
            <person name="Tsang A."/>
            <person name="Wiebenga A."/>
            <person name="Young D."/>
            <person name="Pisabarro A."/>
            <person name="Eastwood D.C."/>
            <person name="Martin F."/>
            <person name="Cullen D."/>
            <person name="Grigoriev I.V."/>
            <person name="Hibbett D.S."/>
        </authorList>
    </citation>
    <scope>NUCLEOTIDE SEQUENCE [LARGE SCALE GENOMIC DNA]</scope>
    <source>
        <strain evidence="3">TFB10046</strain>
    </source>
</reference>
<sequence length="619" mass="68901">MLNGSSDVGPSIPFRRMILTLRDGPGGNDAALLAVMRAYPSISSHEAKFWLSSLGDCTLERPGYSFSPAPPQRCCMLVEDVLGIIFLRVIEADNPYMTPSTPFTAQHALSLVCRSWRQAALNTPSLWRFLSLDCDRLRTAEDLSVRRTYVLESVSRSRERVHHLYVCNFAGSALGLDGFPEFWGEVTTRVLPVCDKLYLVFPDDDCARTARQCPIGINSLLSLVAGCISPRLTAVSITAGYVDKPARARYDLAVPLFTYGTTPSLESLTVNCIRLTPLSSPIYIPNITHFVFCGGEFDEVEQLILGCRATLRCLELLTVRIVTHDIVLREFPLSSLTLSGPSVAFLSCLRGTSLPRLRNIDIAFDEMNHAAQHLDAFVQRHPESPISCLGLRRRSRTGFFSDFTPAIREMTRLQTLALRGGIEPDFFSILADVLTDALAHQLTNLFIKYTGPLDHLASSLLEFLSKKELMTDDWALDNLHLLGPPSASRTPPFDYATTRALNRSVWRGGFTIMGRPADELLESPPYWLSARQTELAGGMAALGLLACSVMLTPELSHQAMYACYILWFALLAKNVFMTFLEERRALSLIARSWLILWQLVLGGQFVYYSAYLVALMYGV</sequence>